<dbReference type="EMBL" id="CP113432">
    <property type="protein sequence ID" value="WAI52552.1"/>
    <property type="molecule type" value="Genomic_DNA"/>
</dbReference>
<accession>A0ABY7A6K8</accession>
<dbReference type="Proteomes" id="UP001163624">
    <property type="component" value="Chromosome"/>
</dbReference>
<proteinExistence type="predicted"/>
<keyword evidence="1" id="KW-0732">Signal</keyword>
<dbReference type="Pfam" id="PF11006">
    <property type="entry name" value="DUF2845"/>
    <property type="match status" value="1"/>
</dbReference>
<name>A0ABY7A6K8_9PSED</name>
<dbReference type="RefSeq" id="WP_254472636.1">
    <property type="nucleotide sequence ID" value="NZ_CP113432.1"/>
</dbReference>
<evidence type="ECO:0000313" key="3">
    <source>
        <dbReference type="Proteomes" id="UP001163624"/>
    </source>
</evidence>
<feature type="chain" id="PRO_5047273334" evidence="1">
    <location>
        <begin position="23"/>
        <end position="98"/>
    </location>
</feature>
<organism evidence="2 3">
    <name type="scientific">Pseudomonas triclosanedens</name>
    <dbReference type="NCBI Taxonomy" id="2961893"/>
    <lineage>
        <taxon>Bacteria</taxon>
        <taxon>Pseudomonadati</taxon>
        <taxon>Pseudomonadota</taxon>
        <taxon>Gammaproteobacteria</taxon>
        <taxon>Pseudomonadales</taxon>
        <taxon>Pseudomonadaceae</taxon>
        <taxon>Pseudomonas</taxon>
    </lineage>
</organism>
<protein>
    <submittedName>
        <fullName evidence="2">DUF2845 domain-containing protein</fullName>
    </submittedName>
</protein>
<sequence>MCRAMKAVITGALLLCASVAQAESMRCGSALISAGDRAWEVEQKCGPPEHRDEVGYTLSDYDHREYRVEEWVYGPRNGTIYILTFEANRLKSIEFKRN</sequence>
<gene>
    <name evidence="2" type="ORF">OU419_24155</name>
</gene>
<evidence type="ECO:0000313" key="2">
    <source>
        <dbReference type="EMBL" id="WAI52552.1"/>
    </source>
</evidence>
<dbReference type="InterPro" id="IPR021268">
    <property type="entry name" value="DUF2845"/>
</dbReference>
<feature type="signal peptide" evidence="1">
    <location>
        <begin position="1"/>
        <end position="22"/>
    </location>
</feature>
<reference evidence="2" key="1">
    <citation type="submission" date="2022-11" db="EMBL/GenBank/DDBJ databases">
        <title>Pseudomonas triclosanedens sp. nov., a triclosan degrader isolated from activated sludge.</title>
        <authorList>
            <person name="Yin Y."/>
            <person name="Lu Z."/>
        </authorList>
    </citation>
    <scope>NUCLEOTIDE SEQUENCE</scope>
    <source>
        <strain evidence="2">ZM23</strain>
    </source>
</reference>
<keyword evidence="3" id="KW-1185">Reference proteome</keyword>
<evidence type="ECO:0000256" key="1">
    <source>
        <dbReference type="SAM" id="SignalP"/>
    </source>
</evidence>